<evidence type="ECO:0000313" key="17">
    <source>
        <dbReference type="EnsemblMetazoa" id="tetur12g04400.1"/>
    </source>
</evidence>
<comment type="subcellular location">
    <subcellularLocation>
        <location evidence="1">Mitochondrion</location>
    </subcellularLocation>
</comment>
<dbReference type="SUPFAM" id="SSF53901">
    <property type="entry name" value="Thiolase-like"/>
    <property type="match status" value="2"/>
</dbReference>
<feature type="active site" description="Proton acceptor" evidence="12">
    <location>
        <position position="384"/>
    </location>
</feature>
<feature type="active site" description="Acyl-thioester intermediate" evidence="12">
    <location>
        <position position="124"/>
    </location>
</feature>
<evidence type="ECO:0000256" key="5">
    <source>
        <dbReference type="ARBA" id="ARBA00012705"/>
    </source>
</evidence>
<evidence type="ECO:0000256" key="10">
    <source>
        <dbReference type="ARBA" id="ARBA00023128"/>
    </source>
</evidence>
<reference evidence="17" key="2">
    <citation type="submission" date="2015-06" db="UniProtKB">
        <authorList>
            <consortium name="EnsemblMetazoa"/>
        </authorList>
    </citation>
    <scope>IDENTIFICATION</scope>
</reference>
<dbReference type="PROSITE" id="PS00098">
    <property type="entry name" value="THIOLASE_1"/>
    <property type="match status" value="1"/>
</dbReference>
<dbReference type="GO" id="GO:0003985">
    <property type="term" value="F:acetyl-CoA C-acetyltransferase activity"/>
    <property type="evidence" value="ECO:0007669"/>
    <property type="project" value="UniProtKB-EC"/>
</dbReference>
<evidence type="ECO:0000313" key="18">
    <source>
        <dbReference type="Proteomes" id="UP000015104"/>
    </source>
</evidence>
<keyword evidence="18" id="KW-1185">Reference proteome</keyword>
<dbReference type="CDD" id="cd00751">
    <property type="entry name" value="thiolase"/>
    <property type="match status" value="1"/>
</dbReference>
<evidence type="ECO:0000256" key="11">
    <source>
        <dbReference type="ARBA" id="ARBA00023315"/>
    </source>
</evidence>
<feature type="domain" description="Thiolase N-terminal" evidence="15">
    <location>
        <begin position="40"/>
        <end position="297"/>
    </location>
</feature>
<name>T1KJA8_TETUR</name>
<evidence type="ECO:0000256" key="14">
    <source>
        <dbReference type="SAM" id="Phobius"/>
    </source>
</evidence>
<feature type="active site" description="Proton acceptor" evidence="12">
    <location>
        <position position="412"/>
    </location>
</feature>
<dbReference type="PANTHER" id="PTHR18919:SF156">
    <property type="entry name" value="ACETYL-COA ACETYLTRANSFERASE, MITOCHONDRIAL"/>
    <property type="match status" value="1"/>
</dbReference>
<keyword evidence="14" id="KW-0472">Membrane</keyword>
<evidence type="ECO:0000256" key="4">
    <source>
        <dbReference type="ARBA" id="ARBA00011881"/>
    </source>
</evidence>
<feature type="domain" description="Thiolase C-terminal" evidence="16">
    <location>
        <begin position="306"/>
        <end position="425"/>
    </location>
</feature>
<dbReference type="EnsemblMetazoa" id="tetur12g04400.1">
    <property type="protein sequence ID" value="tetur12g04400.1"/>
    <property type="gene ID" value="tetur12g04400"/>
</dbReference>
<evidence type="ECO:0000259" key="16">
    <source>
        <dbReference type="Pfam" id="PF02803"/>
    </source>
</evidence>
<evidence type="ECO:0000256" key="7">
    <source>
        <dbReference type="ARBA" id="ARBA00022723"/>
    </source>
</evidence>
<dbReference type="HOGENOM" id="CLU_031026_0_1_1"/>
<comment type="similarity">
    <text evidence="3 13">Belongs to the thiolase-like superfamily. Thiolase family.</text>
</comment>
<dbReference type="NCBIfam" id="TIGR01930">
    <property type="entry name" value="AcCoA-C-Actrans"/>
    <property type="match status" value="1"/>
</dbReference>
<dbReference type="STRING" id="32264.T1KJA8"/>
<reference evidence="18" key="1">
    <citation type="submission" date="2011-08" db="EMBL/GenBank/DDBJ databases">
        <authorList>
            <person name="Rombauts S."/>
        </authorList>
    </citation>
    <scope>NUCLEOTIDE SEQUENCE</scope>
    <source>
        <strain evidence="18">London</strain>
    </source>
</reference>
<sequence length="426" mass="44402">MRLRNLIHPWTLKASYFLSFYLYSVLISTIRITMSQNESVYIVSYARTPIGSFKGSLSSLPATKLQSIAIKEAVNRAGISVDDVDEVILGQVLQAGCGQTPGRQAALGAGLSQKVPCSVVNKVCASGMKAIAFASQSLALGDADVIVAGGMESMSNAPFILPRGEIPYGGLSLIDVCVNDGLTDSFNSCHMGQCAEQLASKYEITRVQQDEYAKTSYTRCIKSASNGIFAKEIVSVSIPGKRGKPPTLVEKDEEPDKVDFDKIPALNPVFIKNSGTITAANASTLNDGAAALVLMSSEAVAKYGVKPLAKIVSYADAAVAPVDFGIAPAYAMPKALQKAGISKDQVAQFEINEAFSAVALANLKELGLDSSKVNINGGAVGLGHPLGMSGARIVGTLAINLGPNEYGLAGVCNGGGGASAMLIQKL</sequence>
<dbReference type="Gene3D" id="3.40.47.10">
    <property type="match status" value="1"/>
</dbReference>
<keyword evidence="6 13" id="KW-0808">Transferase</keyword>
<organism evidence="17 18">
    <name type="scientific">Tetranychus urticae</name>
    <name type="common">Two-spotted spider mite</name>
    <dbReference type="NCBI Taxonomy" id="32264"/>
    <lineage>
        <taxon>Eukaryota</taxon>
        <taxon>Metazoa</taxon>
        <taxon>Ecdysozoa</taxon>
        <taxon>Arthropoda</taxon>
        <taxon>Chelicerata</taxon>
        <taxon>Arachnida</taxon>
        <taxon>Acari</taxon>
        <taxon>Acariformes</taxon>
        <taxon>Trombidiformes</taxon>
        <taxon>Prostigmata</taxon>
        <taxon>Eleutherengona</taxon>
        <taxon>Raphignathae</taxon>
        <taxon>Tetranychoidea</taxon>
        <taxon>Tetranychidae</taxon>
        <taxon>Tetranychus</taxon>
    </lineage>
</organism>
<keyword evidence="14" id="KW-1133">Transmembrane helix</keyword>
<evidence type="ECO:0000256" key="2">
    <source>
        <dbReference type="ARBA" id="ARBA00005189"/>
    </source>
</evidence>
<keyword evidence="9" id="KW-0630">Potassium</keyword>
<dbReference type="PANTHER" id="PTHR18919">
    <property type="entry name" value="ACETYL-COA C-ACYLTRANSFERASE"/>
    <property type="match status" value="1"/>
</dbReference>
<dbReference type="PIRSF" id="PIRSF000429">
    <property type="entry name" value="Ac-CoA_Ac_transf"/>
    <property type="match status" value="1"/>
</dbReference>
<accession>T1KJA8</accession>
<comment type="pathway">
    <text evidence="2">Lipid metabolism.</text>
</comment>
<proteinExistence type="inferred from homology"/>
<evidence type="ECO:0000256" key="3">
    <source>
        <dbReference type="ARBA" id="ARBA00010982"/>
    </source>
</evidence>
<comment type="subunit">
    <text evidence="4">Homotetramer.</text>
</comment>
<dbReference type="PROSITE" id="PS00099">
    <property type="entry name" value="THIOLASE_3"/>
    <property type="match status" value="1"/>
</dbReference>
<dbReference type="EC" id="2.3.1.9" evidence="5"/>
<evidence type="ECO:0000256" key="6">
    <source>
        <dbReference type="ARBA" id="ARBA00022679"/>
    </source>
</evidence>
<dbReference type="Pfam" id="PF02803">
    <property type="entry name" value="Thiolase_C"/>
    <property type="match status" value="1"/>
</dbReference>
<dbReference type="InterPro" id="IPR016039">
    <property type="entry name" value="Thiolase-like"/>
</dbReference>
<dbReference type="GO" id="GO:0046872">
    <property type="term" value="F:metal ion binding"/>
    <property type="evidence" value="ECO:0007669"/>
    <property type="project" value="UniProtKB-KW"/>
</dbReference>
<keyword evidence="14" id="KW-0812">Transmembrane</keyword>
<dbReference type="eggNOG" id="KOG1390">
    <property type="taxonomic scope" value="Eukaryota"/>
</dbReference>
<dbReference type="InterPro" id="IPR020616">
    <property type="entry name" value="Thiolase_N"/>
</dbReference>
<dbReference type="FunFam" id="3.40.47.10:FF:000007">
    <property type="entry name" value="acetyl-CoA acetyltransferase, mitochondrial"/>
    <property type="match status" value="1"/>
</dbReference>
<keyword evidence="10" id="KW-0496">Mitochondrion</keyword>
<dbReference type="Proteomes" id="UP000015104">
    <property type="component" value="Unassembled WGS sequence"/>
</dbReference>
<dbReference type="InterPro" id="IPR020615">
    <property type="entry name" value="Thiolase_acyl_enz_int_AS"/>
</dbReference>
<evidence type="ECO:0000256" key="1">
    <source>
        <dbReference type="ARBA" id="ARBA00004173"/>
    </source>
</evidence>
<evidence type="ECO:0000256" key="13">
    <source>
        <dbReference type="RuleBase" id="RU003557"/>
    </source>
</evidence>
<dbReference type="EMBL" id="CAEY01000120">
    <property type="status" value="NOT_ANNOTATED_CDS"/>
    <property type="molecule type" value="Genomic_DNA"/>
</dbReference>
<dbReference type="GO" id="GO:0006635">
    <property type="term" value="P:fatty acid beta-oxidation"/>
    <property type="evidence" value="ECO:0007669"/>
    <property type="project" value="TreeGrafter"/>
</dbReference>
<evidence type="ECO:0000256" key="8">
    <source>
        <dbReference type="ARBA" id="ARBA00022946"/>
    </source>
</evidence>
<dbReference type="InterPro" id="IPR002155">
    <property type="entry name" value="Thiolase"/>
</dbReference>
<dbReference type="InterPro" id="IPR020617">
    <property type="entry name" value="Thiolase_C"/>
</dbReference>
<keyword evidence="7" id="KW-0479">Metal-binding</keyword>
<dbReference type="InterPro" id="IPR020610">
    <property type="entry name" value="Thiolase_AS"/>
</dbReference>
<evidence type="ECO:0000256" key="9">
    <source>
        <dbReference type="ARBA" id="ARBA00022958"/>
    </source>
</evidence>
<dbReference type="AlphaFoldDB" id="T1KJA8"/>
<feature type="transmembrane region" description="Helical" evidence="14">
    <location>
        <begin position="12"/>
        <end position="34"/>
    </location>
</feature>
<evidence type="ECO:0000256" key="12">
    <source>
        <dbReference type="PIRSR" id="PIRSR000429-1"/>
    </source>
</evidence>
<protein>
    <recommendedName>
        <fullName evidence="5">acetyl-CoA C-acetyltransferase</fullName>
        <ecNumber evidence="5">2.3.1.9</ecNumber>
    </recommendedName>
</protein>
<evidence type="ECO:0000259" key="15">
    <source>
        <dbReference type="Pfam" id="PF00108"/>
    </source>
</evidence>
<keyword evidence="11 13" id="KW-0012">Acyltransferase</keyword>
<dbReference type="GO" id="GO:0005739">
    <property type="term" value="C:mitochondrion"/>
    <property type="evidence" value="ECO:0007669"/>
    <property type="project" value="UniProtKB-SubCell"/>
</dbReference>
<dbReference type="Pfam" id="PF00108">
    <property type="entry name" value="Thiolase_N"/>
    <property type="match status" value="1"/>
</dbReference>
<keyword evidence="8" id="KW-0809">Transit peptide</keyword>